<dbReference type="AlphaFoldDB" id="A0A7W7ZW40"/>
<evidence type="ECO:0000256" key="1">
    <source>
        <dbReference type="ARBA" id="ARBA00006479"/>
    </source>
</evidence>
<dbReference type="Pfam" id="PF00480">
    <property type="entry name" value="ROK"/>
    <property type="match status" value="1"/>
</dbReference>
<protein>
    <submittedName>
        <fullName evidence="2">Glucokinase</fullName>
        <ecNumber evidence="2">2.7.1.2</ecNumber>
    </submittedName>
</protein>
<proteinExistence type="inferred from homology"/>
<dbReference type="GO" id="GO:0004340">
    <property type="term" value="F:glucokinase activity"/>
    <property type="evidence" value="ECO:0007669"/>
    <property type="project" value="UniProtKB-EC"/>
</dbReference>
<dbReference type="EC" id="2.7.1.2" evidence="2"/>
<name>A0A7W7ZW40_9BACT</name>
<gene>
    <name evidence="2" type="ORF">HDF15_004718</name>
</gene>
<dbReference type="CDD" id="cd23763">
    <property type="entry name" value="ASKHA_ATPase_ROK"/>
    <property type="match status" value="1"/>
</dbReference>
<keyword evidence="2" id="KW-0808">Transferase</keyword>
<dbReference type="PANTHER" id="PTHR18964">
    <property type="entry name" value="ROK (REPRESSOR, ORF, KINASE) FAMILY"/>
    <property type="match status" value="1"/>
</dbReference>
<comment type="similarity">
    <text evidence="1">Belongs to the ROK (NagC/XylR) family.</text>
</comment>
<dbReference type="RefSeq" id="WP_260331283.1">
    <property type="nucleotide sequence ID" value="NZ_JACHIO010000026.1"/>
</dbReference>
<dbReference type="Proteomes" id="UP000584867">
    <property type="component" value="Unassembled WGS sequence"/>
</dbReference>
<dbReference type="SUPFAM" id="SSF53067">
    <property type="entry name" value="Actin-like ATPase domain"/>
    <property type="match status" value="1"/>
</dbReference>
<keyword evidence="2" id="KW-0418">Kinase</keyword>
<evidence type="ECO:0000313" key="3">
    <source>
        <dbReference type="Proteomes" id="UP000584867"/>
    </source>
</evidence>
<organism evidence="2 3">
    <name type="scientific">Granulicella mallensis</name>
    <dbReference type="NCBI Taxonomy" id="940614"/>
    <lineage>
        <taxon>Bacteria</taxon>
        <taxon>Pseudomonadati</taxon>
        <taxon>Acidobacteriota</taxon>
        <taxon>Terriglobia</taxon>
        <taxon>Terriglobales</taxon>
        <taxon>Acidobacteriaceae</taxon>
        <taxon>Granulicella</taxon>
    </lineage>
</organism>
<dbReference type="Gene3D" id="3.30.420.40">
    <property type="match status" value="2"/>
</dbReference>
<accession>A0A7W7ZW40</accession>
<reference evidence="2 3" key="1">
    <citation type="submission" date="2020-08" db="EMBL/GenBank/DDBJ databases">
        <title>Genomic Encyclopedia of Type Strains, Phase IV (KMG-V): Genome sequencing to study the core and pangenomes of soil and plant-associated prokaryotes.</title>
        <authorList>
            <person name="Whitman W."/>
        </authorList>
    </citation>
    <scope>NUCLEOTIDE SEQUENCE [LARGE SCALE GENOMIC DNA]</scope>
    <source>
        <strain evidence="2 3">X5P3</strain>
    </source>
</reference>
<sequence>MQTRLHEAISGMTQRQTQSPIAVHKNSVATEDTGYVAGIDLGATNLRLALADMSGTVLGRWDSSTAGVRGAEAVISLIKEGVESLLQKVSAPREALKAVAAGAPGITDVDAGIVIATSYLMGWRDVPLRALLEGAFNTPATVDNDVNLAAIGESWTGAAKGVRDFVFVAIGTGVGASLILNGSPYRGRAWAAGEIGYMLVPGTSGIPGDRGEPGALESMIGGEGIKAEWQNLWSAESTALPKDLTATQIFDHALAGDSLAQTLLQQTARILAYAIYNMTLVLNCPLFVLGGGVGMHPALCSETQKMLEKLNMRTQPELAHSALGTDAQLMGALRLALDTAGSLRR</sequence>
<dbReference type="InterPro" id="IPR043129">
    <property type="entry name" value="ATPase_NBD"/>
</dbReference>
<evidence type="ECO:0000313" key="2">
    <source>
        <dbReference type="EMBL" id="MBB5066341.1"/>
    </source>
</evidence>
<dbReference type="EMBL" id="JACHIO010000026">
    <property type="protein sequence ID" value="MBB5066341.1"/>
    <property type="molecule type" value="Genomic_DNA"/>
</dbReference>
<dbReference type="InterPro" id="IPR000600">
    <property type="entry name" value="ROK"/>
</dbReference>
<comment type="caution">
    <text evidence="2">The sequence shown here is derived from an EMBL/GenBank/DDBJ whole genome shotgun (WGS) entry which is preliminary data.</text>
</comment>
<dbReference type="PANTHER" id="PTHR18964:SF149">
    <property type="entry name" value="BIFUNCTIONAL UDP-N-ACETYLGLUCOSAMINE 2-EPIMERASE_N-ACETYLMANNOSAMINE KINASE"/>
    <property type="match status" value="1"/>
</dbReference>